<dbReference type="SMART" id="SM00268">
    <property type="entry name" value="ACTIN"/>
    <property type="match status" value="1"/>
</dbReference>
<evidence type="ECO:0000313" key="5">
    <source>
        <dbReference type="EMBL" id="CAG9323823.1"/>
    </source>
</evidence>
<dbReference type="PANTHER" id="PTHR11937">
    <property type="entry name" value="ACTIN"/>
    <property type="match status" value="1"/>
</dbReference>
<dbReference type="FunFam" id="3.90.640.10:FF:000014">
    <property type="entry name" value="Putative actin-related protein 6"/>
    <property type="match status" value="1"/>
</dbReference>
<dbReference type="Proteomes" id="UP001162131">
    <property type="component" value="Unassembled WGS sequence"/>
</dbReference>
<sequence length="357" mass="40559">MTLVLDNGAYTIKLGLAESEPQVYYNCIGRIKKEVIVAPRSINGVNEVMRPHERGVLVDPGLQSKIFKKVLKGYVCSDLDLVISCPVYTPFTCRKQLDEIVFEEYEFKSEIRVPSGYQSTGIIVDLGFSASTVMPYLDGFPINSAITRVNVGGKLLTNYLKEQISFRQYDMRDETWLVNLVKEKLCSVSSNFMNELKMLQKNKSLERHYVLPEFGDDGHELQPEESKEGKQVLTMGNLSIAVPEVLFRPSDIGLTDAGIGEAIWMAMQAVPSVYWEDLTNILLVGGSANFPNIENRFKDELRAISNDGLTFNFIKPENPSFWNWKSLSKVSEVRKGVTKEEYFEMGSEYIDWKFQYS</sequence>
<accession>A0AAU9JDI5</accession>
<evidence type="ECO:0000256" key="1">
    <source>
        <dbReference type="ARBA" id="ARBA00004496"/>
    </source>
</evidence>
<dbReference type="EMBL" id="CAJZBQ010000035">
    <property type="protein sequence ID" value="CAG9323823.1"/>
    <property type="molecule type" value="Genomic_DNA"/>
</dbReference>
<gene>
    <name evidence="5" type="ORF">BSTOLATCC_MIC34859</name>
</gene>
<dbReference type="InterPro" id="IPR043129">
    <property type="entry name" value="ATPase_NBD"/>
</dbReference>
<dbReference type="InterPro" id="IPR004000">
    <property type="entry name" value="Actin"/>
</dbReference>
<comment type="caution">
    <text evidence="5">The sequence shown here is derived from an EMBL/GenBank/DDBJ whole genome shotgun (WGS) entry which is preliminary data.</text>
</comment>
<protein>
    <recommendedName>
        <fullName evidence="7">Actin-related protein 6</fullName>
    </recommendedName>
</protein>
<organism evidence="5 6">
    <name type="scientific">Blepharisma stoltei</name>
    <dbReference type="NCBI Taxonomy" id="1481888"/>
    <lineage>
        <taxon>Eukaryota</taxon>
        <taxon>Sar</taxon>
        <taxon>Alveolata</taxon>
        <taxon>Ciliophora</taxon>
        <taxon>Postciliodesmatophora</taxon>
        <taxon>Heterotrichea</taxon>
        <taxon>Heterotrichida</taxon>
        <taxon>Blepharismidae</taxon>
        <taxon>Blepharisma</taxon>
    </lineage>
</organism>
<evidence type="ECO:0000313" key="6">
    <source>
        <dbReference type="Proteomes" id="UP001162131"/>
    </source>
</evidence>
<dbReference type="Gene3D" id="3.90.640.10">
    <property type="entry name" value="Actin, Chain A, domain 4"/>
    <property type="match status" value="1"/>
</dbReference>
<keyword evidence="3" id="KW-0963">Cytoplasm</keyword>
<comment type="subcellular location">
    <subcellularLocation>
        <location evidence="1">Cytoplasm</location>
    </subcellularLocation>
</comment>
<evidence type="ECO:0000256" key="4">
    <source>
        <dbReference type="ARBA" id="ARBA00049360"/>
    </source>
</evidence>
<name>A0AAU9JDI5_9CILI</name>
<keyword evidence="6" id="KW-1185">Reference proteome</keyword>
<dbReference type="GO" id="GO:0005634">
    <property type="term" value="C:nucleus"/>
    <property type="evidence" value="ECO:0007669"/>
    <property type="project" value="UniProtKB-ARBA"/>
</dbReference>
<evidence type="ECO:0000256" key="3">
    <source>
        <dbReference type="ARBA" id="ARBA00022490"/>
    </source>
</evidence>
<comment type="catalytic activity">
    <reaction evidence="4">
        <text>ATP + H2O = ADP + phosphate + H(+)</text>
        <dbReference type="Rhea" id="RHEA:13065"/>
        <dbReference type="ChEBI" id="CHEBI:15377"/>
        <dbReference type="ChEBI" id="CHEBI:15378"/>
        <dbReference type="ChEBI" id="CHEBI:30616"/>
        <dbReference type="ChEBI" id="CHEBI:43474"/>
        <dbReference type="ChEBI" id="CHEBI:456216"/>
    </reaction>
</comment>
<proteinExistence type="inferred from homology"/>
<reference evidence="5" key="1">
    <citation type="submission" date="2021-09" db="EMBL/GenBank/DDBJ databases">
        <authorList>
            <consortium name="AG Swart"/>
            <person name="Singh M."/>
            <person name="Singh A."/>
            <person name="Seah K."/>
            <person name="Emmerich C."/>
        </authorList>
    </citation>
    <scope>NUCLEOTIDE SEQUENCE</scope>
    <source>
        <strain evidence="5">ATCC30299</strain>
    </source>
</reference>
<comment type="similarity">
    <text evidence="2">Belongs to the actin family. ARP6 subfamily.</text>
</comment>
<dbReference type="Pfam" id="PF00022">
    <property type="entry name" value="Actin"/>
    <property type="match status" value="1"/>
</dbReference>
<dbReference type="GO" id="GO:0005737">
    <property type="term" value="C:cytoplasm"/>
    <property type="evidence" value="ECO:0007669"/>
    <property type="project" value="UniProtKB-SubCell"/>
</dbReference>
<evidence type="ECO:0000256" key="2">
    <source>
        <dbReference type="ARBA" id="ARBA00005665"/>
    </source>
</evidence>
<evidence type="ECO:0008006" key="7">
    <source>
        <dbReference type="Google" id="ProtNLM"/>
    </source>
</evidence>
<dbReference type="Gene3D" id="3.30.420.40">
    <property type="match status" value="2"/>
</dbReference>
<dbReference type="AlphaFoldDB" id="A0AAU9JDI5"/>
<dbReference type="SUPFAM" id="SSF53067">
    <property type="entry name" value="Actin-like ATPase domain"/>
    <property type="match status" value="2"/>
</dbReference>